<protein>
    <submittedName>
        <fullName evidence="1">Uncharacterized protein</fullName>
    </submittedName>
</protein>
<dbReference type="EMBL" id="ATHJ01000109">
    <property type="protein sequence ID" value="EPR35195.1"/>
    <property type="molecule type" value="Genomic_DNA"/>
</dbReference>
<dbReference type="RefSeq" id="WP_020878277.1">
    <property type="nucleotide sequence ID" value="NZ_ATHJ01000109.1"/>
</dbReference>
<proteinExistence type="predicted"/>
<dbReference type="OrthoDB" id="964511at2"/>
<keyword evidence="2" id="KW-1185">Reference proteome</keyword>
<comment type="caution">
    <text evidence="1">The sequence shown here is derived from an EMBL/GenBank/DDBJ whole genome shotgun (WGS) entry which is preliminary data.</text>
</comment>
<evidence type="ECO:0000313" key="2">
    <source>
        <dbReference type="Proteomes" id="UP000014977"/>
    </source>
</evidence>
<accession>S7TF18</accession>
<dbReference type="eggNOG" id="ENOG5033AF9">
    <property type="taxonomic scope" value="Bacteria"/>
</dbReference>
<name>S7TF18_DESML</name>
<gene>
    <name evidence="1" type="ORF">dsmv_3187</name>
</gene>
<sequence>MIDVRAAVKIAFQLFQELYDTRRFEDVLLEAVELSQDRTTWQVTIGFYRRMPSVNLVESIGSKKYVRTYKTFHIDAATGDMIAMRQGNGEE</sequence>
<dbReference type="AlphaFoldDB" id="S7TF18"/>
<organism evidence="1 2">
    <name type="scientific">Desulfococcus multivorans DSM 2059</name>
    <dbReference type="NCBI Taxonomy" id="1121405"/>
    <lineage>
        <taxon>Bacteria</taxon>
        <taxon>Pseudomonadati</taxon>
        <taxon>Thermodesulfobacteriota</taxon>
        <taxon>Desulfobacteria</taxon>
        <taxon>Desulfobacterales</taxon>
        <taxon>Desulfococcaceae</taxon>
        <taxon>Desulfococcus</taxon>
    </lineage>
</organism>
<dbReference type="Proteomes" id="UP000014977">
    <property type="component" value="Unassembled WGS sequence"/>
</dbReference>
<reference evidence="1 2" key="1">
    <citation type="journal article" date="2013" name="Genome Announc.">
        <title>Draft genome sequences for three mercury-methylating, sulfate-reducing bacteria.</title>
        <authorList>
            <person name="Brown S.D."/>
            <person name="Hurt R.A.Jr."/>
            <person name="Gilmour C.C."/>
            <person name="Elias D.A."/>
        </authorList>
    </citation>
    <scope>NUCLEOTIDE SEQUENCE [LARGE SCALE GENOMIC DNA]</scope>
    <source>
        <strain evidence="1 2">DSM 2059</strain>
    </source>
</reference>
<evidence type="ECO:0000313" key="1">
    <source>
        <dbReference type="EMBL" id="EPR35195.1"/>
    </source>
</evidence>